<protein>
    <submittedName>
        <fullName evidence="2">Uncharacterized protein</fullName>
    </submittedName>
</protein>
<keyword evidence="1" id="KW-1133">Transmembrane helix</keyword>
<keyword evidence="3" id="KW-1185">Reference proteome</keyword>
<accession>A0ABY6Z1R3</accession>
<dbReference type="RefSeq" id="WP_268044054.1">
    <property type="nucleotide sequence ID" value="NZ_CP104064.1"/>
</dbReference>
<proteinExistence type="predicted"/>
<reference evidence="2" key="1">
    <citation type="submission" date="2022-08" db="EMBL/GenBank/DDBJ databases">
        <title>Alicyclobacillus dauci DSM2870, complete genome.</title>
        <authorList>
            <person name="Wang Q."/>
            <person name="Cai R."/>
            <person name="Wang Z."/>
        </authorList>
    </citation>
    <scope>NUCLEOTIDE SEQUENCE</scope>
    <source>
        <strain evidence="2">DSM 28700</strain>
    </source>
</reference>
<organism evidence="2 3">
    <name type="scientific">Alicyclobacillus dauci</name>
    <dbReference type="NCBI Taxonomy" id="1475485"/>
    <lineage>
        <taxon>Bacteria</taxon>
        <taxon>Bacillati</taxon>
        <taxon>Bacillota</taxon>
        <taxon>Bacilli</taxon>
        <taxon>Bacillales</taxon>
        <taxon>Alicyclobacillaceae</taxon>
        <taxon>Alicyclobacillus</taxon>
    </lineage>
</organism>
<feature type="transmembrane region" description="Helical" evidence="1">
    <location>
        <begin position="35"/>
        <end position="55"/>
    </location>
</feature>
<dbReference type="Proteomes" id="UP001164803">
    <property type="component" value="Chromosome"/>
</dbReference>
<gene>
    <name evidence="2" type="ORF">NZD86_21330</name>
</gene>
<name>A0ABY6Z1R3_9BACL</name>
<evidence type="ECO:0000313" key="2">
    <source>
        <dbReference type="EMBL" id="WAH36685.1"/>
    </source>
</evidence>
<keyword evidence="1" id="KW-0812">Transmembrane</keyword>
<dbReference type="EMBL" id="CP104064">
    <property type="protein sequence ID" value="WAH36685.1"/>
    <property type="molecule type" value="Genomic_DNA"/>
</dbReference>
<feature type="transmembrane region" description="Helical" evidence="1">
    <location>
        <begin position="6"/>
        <end position="23"/>
    </location>
</feature>
<evidence type="ECO:0000313" key="3">
    <source>
        <dbReference type="Proteomes" id="UP001164803"/>
    </source>
</evidence>
<keyword evidence="1" id="KW-0472">Membrane</keyword>
<evidence type="ECO:0000256" key="1">
    <source>
        <dbReference type="SAM" id="Phobius"/>
    </source>
</evidence>
<sequence length="63" mass="6904">MHKLLEILLILVTGCLFTLLIRIRPNAKPLSNKKLIGIFVVGVIIGIIFLSTQNYNAPTTSGL</sequence>